<evidence type="ECO:0000259" key="10">
    <source>
        <dbReference type="PROSITE" id="PS50850"/>
    </source>
</evidence>
<keyword evidence="2" id="KW-0813">Transport</keyword>
<evidence type="ECO:0000256" key="3">
    <source>
        <dbReference type="ARBA" id="ARBA00022475"/>
    </source>
</evidence>
<feature type="transmembrane region" description="Helical" evidence="9">
    <location>
        <begin position="488"/>
        <end position="508"/>
    </location>
</feature>
<keyword evidence="12" id="KW-1185">Reference proteome</keyword>
<feature type="transmembrane region" description="Helical" evidence="9">
    <location>
        <begin position="212"/>
        <end position="229"/>
    </location>
</feature>
<proteinExistence type="predicted"/>
<dbReference type="PANTHER" id="PTHR42718">
    <property type="entry name" value="MAJOR FACILITATOR SUPERFAMILY MULTIDRUG TRANSPORTER MFSC"/>
    <property type="match status" value="1"/>
</dbReference>
<feature type="transmembrane region" description="Helical" evidence="9">
    <location>
        <begin position="279"/>
        <end position="304"/>
    </location>
</feature>
<evidence type="ECO:0000256" key="9">
    <source>
        <dbReference type="SAM" id="Phobius"/>
    </source>
</evidence>
<reference evidence="11 12" key="1">
    <citation type="submission" date="2019-06" db="EMBL/GenBank/DDBJ databases">
        <title>Draft genome of Streptomyces sedi sp. JCM16909.</title>
        <authorList>
            <person name="Klykleung N."/>
            <person name="Tanasupawat S."/>
            <person name="Kudo T."/>
            <person name="Yuki M."/>
            <person name="Ohkuma M."/>
        </authorList>
    </citation>
    <scope>NUCLEOTIDE SEQUENCE [LARGE SCALE GENOMIC DNA]</scope>
    <source>
        <strain evidence="11 12">JCM 16909</strain>
    </source>
</reference>
<dbReference type="RefSeq" id="WP_139639949.1">
    <property type="nucleotide sequence ID" value="NZ_BAAAZS010000014.1"/>
</dbReference>
<feature type="transmembrane region" description="Helical" evidence="9">
    <location>
        <begin position="150"/>
        <end position="170"/>
    </location>
</feature>
<evidence type="ECO:0000313" key="12">
    <source>
        <dbReference type="Proteomes" id="UP000311713"/>
    </source>
</evidence>
<feature type="transmembrane region" description="Helical" evidence="9">
    <location>
        <begin position="117"/>
        <end position="138"/>
    </location>
</feature>
<keyword evidence="7" id="KW-0046">Antibiotic resistance</keyword>
<dbReference type="CDD" id="cd17321">
    <property type="entry name" value="MFS_MMR_MDR_like"/>
    <property type="match status" value="1"/>
</dbReference>
<dbReference type="InterPro" id="IPR036259">
    <property type="entry name" value="MFS_trans_sf"/>
</dbReference>
<feature type="transmembrane region" description="Helical" evidence="9">
    <location>
        <begin position="369"/>
        <end position="394"/>
    </location>
</feature>
<protein>
    <submittedName>
        <fullName evidence="11">MFS transporter</fullName>
    </submittedName>
</protein>
<feature type="transmembrane region" description="Helical" evidence="9">
    <location>
        <begin position="63"/>
        <end position="80"/>
    </location>
</feature>
<evidence type="ECO:0000256" key="4">
    <source>
        <dbReference type="ARBA" id="ARBA00022692"/>
    </source>
</evidence>
<dbReference type="SUPFAM" id="SSF103473">
    <property type="entry name" value="MFS general substrate transporter"/>
    <property type="match status" value="1"/>
</dbReference>
<dbReference type="GO" id="GO:0046677">
    <property type="term" value="P:response to antibiotic"/>
    <property type="evidence" value="ECO:0007669"/>
    <property type="project" value="UniProtKB-KW"/>
</dbReference>
<name>A0A5C4VE26_9ACTN</name>
<dbReference type="PANTHER" id="PTHR42718:SF47">
    <property type="entry name" value="METHYL VIOLOGEN RESISTANCE PROTEIN SMVA"/>
    <property type="match status" value="1"/>
</dbReference>
<dbReference type="Gene3D" id="1.20.1250.20">
    <property type="entry name" value="MFS general substrate transporter like domains"/>
    <property type="match status" value="1"/>
</dbReference>
<dbReference type="GO" id="GO:0022857">
    <property type="term" value="F:transmembrane transporter activity"/>
    <property type="evidence" value="ECO:0007669"/>
    <property type="project" value="InterPro"/>
</dbReference>
<keyword evidence="6 9" id="KW-0472">Membrane</keyword>
<dbReference type="Proteomes" id="UP000311713">
    <property type="component" value="Unassembled WGS sequence"/>
</dbReference>
<dbReference type="GO" id="GO:0005886">
    <property type="term" value="C:plasma membrane"/>
    <property type="evidence" value="ECO:0007669"/>
    <property type="project" value="UniProtKB-SubCell"/>
</dbReference>
<feature type="region of interest" description="Disordered" evidence="8">
    <location>
        <begin position="520"/>
        <end position="540"/>
    </location>
</feature>
<feature type="domain" description="Major facilitator superfamily (MFS) profile" evidence="10">
    <location>
        <begin position="26"/>
        <end position="517"/>
    </location>
</feature>
<dbReference type="InterPro" id="IPR011701">
    <property type="entry name" value="MFS"/>
</dbReference>
<evidence type="ECO:0000256" key="5">
    <source>
        <dbReference type="ARBA" id="ARBA00022989"/>
    </source>
</evidence>
<evidence type="ECO:0000256" key="7">
    <source>
        <dbReference type="ARBA" id="ARBA00023251"/>
    </source>
</evidence>
<sequence length="540" mass="55635">MTDATVPSPPGPSSLPPRAGRREWTAFTVLLLPLLLVSMDVSVLYFAIPALSADLEPTGTQQLWIFDIYAFIIAGLLITMGSLGDRIGPRKLLLIGATAFGLASLAAAYATSPEMLIAARALLGLGGATLMPSTLSLVRRIFRDDKQRSAAIAIWSGAMAGGVALGSVLSGVLLEYFWWGSVFLINLPAMVLLLVAMPLLVPEFRDTNPGKFDLVSVPLSMAAVLPVVYALKEFAAEGYDVTYVVSMAVGLGFAALFVYRQRTYHSPMVDPALFRNSGFGSVMVLNMLVMFAMMGSAYFTAQYLQSVLGKSALEAALWSLLPSVAVLMSAPAAAAAAQAFGRRPVIVVGFAVATAGFGVLTQVGTDSLWVLIAGAGILGGGVVGVLSQVVDIALGISPTHQAGSVSALSETATEFGGALGMAVLGSVGTAVFRNDIEDTLPEGLPAEAADAAGETMAGAAHVASTLDGQLALDVLESAREAYTNGFNLAAGVGAVLLLGATLLAAFALRGVAAAEKGAVSVDHGGGEPTPAPERRTPEHH</sequence>
<dbReference type="Gene3D" id="1.20.1720.10">
    <property type="entry name" value="Multidrug resistance protein D"/>
    <property type="match status" value="1"/>
</dbReference>
<evidence type="ECO:0000256" key="6">
    <source>
        <dbReference type="ARBA" id="ARBA00023136"/>
    </source>
</evidence>
<feature type="transmembrane region" description="Helical" evidence="9">
    <location>
        <begin position="344"/>
        <end position="363"/>
    </location>
</feature>
<feature type="transmembrane region" description="Helical" evidence="9">
    <location>
        <begin position="24"/>
        <end position="48"/>
    </location>
</feature>
<dbReference type="AlphaFoldDB" id="A0A5C4VE26"/>
<dbReference type="Pfam" id="PF07690">
    <property type="entry name" value="MFS_1"/>
    <property type="match status" value="1"/>
</dbReference>
<feature type="transmembrane region" description="Helical" evidence="9">
    <location>
        <begin position="92"/>
        <end position="111"/>
    </location>
</feature>
<dbReference type="PROSITE" id="PS50850">
    <property type="entry name" value="MFS"/>
    <property type="match status" value="1"/>
</dbReference>
<evidence type="ECO:0000256" key="2">
    <source>
        <dbReference type="ARBA" id="ARBA00022448"/>
    </source>
</evidence>
<organism evidence="11 12">
    <name type="scientific">Streptomyces sedi</name>
    <dbReference type="NCBI Taxonomy" id="555059"/>
    <lineage>
        <taxon>Bacteria</taxon>
        <taxon>Bacillati</taxon>
        <taxon>Actinomycetota</taxon>
        <taxon>Actinomycetes</taxon>
        <taxon>Kitasatosporales</taxon>
        <taxon>Streptomycetaceae</taxon>
        <taxon>Streptomyces</taxon>
    </lineage>
</organism>
<evidence type="ECO:0000256" key="8">
    <source>
        <dbReference type="SAM" id="MobiDB-lite"/>
    </source>
</evidence>
<accession>A0A5C4VE26</accession>
<evidence type="ECO:0000313" key="11">
    <source>
        <dbReference type="EMBL" id="TNM34187.1"/>
    </source>
</evidence>
<comment type="subcellular location">
    <subcellularLocation>
        <location evidence="1">Cell membrane</location>
        <topology evidence="1">Multi-pass membrane protein</topology>
    </subcellularLocation>
</comment>
<dbReference type="EMBL" id="VDGT01000001">
    <property type="protein sequence ID" value="TNM34187.1"/>
    <property type="molecule type" value="Genomic_DNA"/>
</dbReference>
<keyword evidence="3" id="KW-1003">Cell membrane</keyword>
<feature type="transmembrane region" description="Helical" evidence="9">
    <location>
        <begin position="176"/>
        <end position="200"/>
    </location>
</feature>
<keyword evidence="4 9" id="KW-0812">Transmembrane</keyword>
<feature type="transmembrane region" description="Helical" evidence="9">
    <location>
        <begin position="241"/>
        <end position="259"/>
    </location>
</feature>
<feature type="transmembrane region" description="Helical" evidence="9">
    <location>
        <begin position="316"/>
        <end position="337"/>
    </location>
</feature>
<evidence type="ECO:0000256" key="1">
    <source>
        <dbReference type="ARBA" id="ARBA00004651"/>
    </source>
</evidence>
<dbReference type="InterPro" id="IPR020846">
    <property type="entry name" value="MFS_dom"/>
</dbReference>
<dbReference type="OrthoDB" id="9781469at2"/>
<gene>
    <name evidence="11" type="ORF">FH715_00335</name>
</gene>
<keyword evidence="5 9" id="KW-1133">Transmembrane helix</keyword>
<comment type="caution">
    <text evidence="11">The sequence shown here is derived from an EMBL/GenBank/DDBJ whole genome shotgun (WGS) entry which is preliminary data.</text>
</comment>